<gene>
    <name evidence="11" type="ORF">GCM10022211_02860</name>
</gene>
<proteinExistence type="inferred from homology"/>
<name>A0ABP7RG87_9SPHN</name>
<dbReference type="Proteomes" id="UP001501310">
    <property type="component" value="Unassembled WGS sequence"/>
</dbReference>
<dbReference type="PRINTS" id="PR00723">
    <property type="entry name" value="SUBTILISIN"/>
</dbReference>
<evidence type="ECO:0000256" key="8">
    <source>
        <dbReference type="SAM" id="MobiDB-lite"/>
    </source>
</evidence>
<dbReference type="RefSeq" id="WP_344708375.1">
    <property type="nucleotide sequence ID" value="NZ_BAAAZD010000001.1"/>
</dbReference>
<keyword evidence="5 6" id="KW-0720">Serine protease</keyword>
<dbReference type="PANTHER" id="PTHR43806:SF11">
    <property type="entry name" value="CEREVISIN-RELATED"/>
    <property type="match status" value="1"/>
</dbReference>
<evidence type="ECO:0000313" key="12">
    <source>
        <dbReference type="Proteomes" id="UP001501310"/>
    </source>
</evidence>
<evidence type="ECO:0000256" key="9">
    <source>
        <dbReference type="SAM" id="SignalP"/>
    </source>
</evidence>
<evidence type="ECO:0000256" key="5">
    <source>
        <dbReference type="ARBA" id="ARBA00022825"/>
    </source>
</evidence>
<sequence length="771" mass="78014">MAKALLGSAATLAMLGLSACGGGGSGGGVVSTPAPPVSAAPTTPTTPTTPAPTPPPPTTTAVNYDTAEYQYSNAPVISKAIAAYNAGATGKGVKAAVIDSGINPDMAELAGRIDPASRDVTFSGRALADESGHGSAVAAVIAAARDGKEIHGMAFDATIIALRADNAGSCTTTTGDNPGCKFSDGSIARGVDAAVAAGARVINLSLGGSTPGTTLLNAMARAVDAGTVIVISAGNDGKDATKGMTADAFAAVPASNFPKNVIIAGSIGVRDSSGVLVSTDQLSDFSNRAGSSANNFLGALGTGVRTINNNEQTVRYSGTSFSAPTISGAVALLASAFPNLTGAQIVEILFRSADDLGDTGTDAIFGRGRLNVERAFQPIGTLSVAGSSTPASGTGSDAPPAAGDASGTGLGAVILDGYSRAFAVDLARTLRSAPRSEPLRRAITGTVRAGGVGAGPLSVMMTVAERNDGKGFLLTQNGVGPEDLRKARLVAGSAVAKIDRKTALAFGFAEGAKAMERRLSGVSAGSFLIARDVAGTPGFDAARGSSMALRRDLGFAGLTVSGETGEVVNEQRTRAFGSPYRWTAATLDRRLGRTWLSVGYGRLEEERSLLGGRMDSLLGGGGAATNFLDLEARRTLGSGWSAGVTARRGWTRFAGGSFTTGAYAADLAADGLLTSDDRFGLRLSQPLRIDSGGFAMSLPTSFDYASMNPGFSIVRSSLVPQGRELDAEMSYGRRFLGTGWISGNLFARRQPGHIAAASADKGAALRISLDF</sequence>
<feature type="active site" description="Charge relay system" evidence="6">
    <location>
        <position position="99"/>
    </location>
</feature>
<feature type="signal peptide" evidence="9">
    <location>
        <begin position="1"/>
        <end position="19"/>
    </location>
</feature>
<evidence type="ECO:0000256" key="4">
    <source>
        <dbReference type="ARBA" id="ARBA00022801"/>
    </source>
</evidence>
<comment type="caution">
    <text evidence="11">The sequence shown here is derived from an EMBL/GenBank/DDBJ whole genome shotgun (WGS) entry which is preliminary data.</text>
</comment>
<dbReference type="CDD" id="cd04848">
    <property type="entry name" value="Peptidases_S8_Autotransporter_serine_protease_like"/>
    <property type="match status" value="1"/>
</dbReference>
<protein>
    <recommendedName>
        <fullName evidence="10">Peptidase S8/S53 domain-containing protein</fullName>
    </recommendedName>
</protein>
<feature type="active site" description="Charge relay system" evidence="6">
    <location>
        <position position="320"/>
    </location>
</feature>
<keyword evidence="4 6" id="KW-0378">Hydrolase</keyword>
<dbReference type="PROSITE" id="PS00136">
    <property type="entry name" value="SUBTILASE_ASP"/>
    <property type="match status" value="1"/>
</dbReference>
<keyword evidence="3 9" id="KW-0732">Signal</keyword>
<dbReference type="InterPro" id="IPR015500">
    <property type="entry name" value="Peptidase_S8_subtilisin-rel"/>
</dbReference>
<dbReference type="InterPro" id="IPR000209">
    <property type="entry name" value="Peptidase_S8/S53_dom"/>
</dbReference>
<dbReference type="InterPro" id="IPR023828">
    <property type="entry name" value="Peptidase_S8_Ser-AS"/>
</dbReference>
<dbReference type="Pfam" id="PF00082">
    <property type="entry name" value="Peptidase_S8"/>
    <property type="match status" value="1"/>
</dbReference>
<feature type="compositionally biased region" description="Pro residues" evidence="8">
    <location>
        <begin position="47"/>
        <end position="58"/>
    </location>
</feature>
<feature type="region of interest" description="Disordered" evidence="8">
    <location>
        <begin position="383"/>
        <end position="403"/>
    </location>
</feature>
<dbReference type="InterPro" id="IPR036852">
    <property type="entry name" value="Peptidase_S8/S53_dom_sf"/>
</dbReference>
<accession>A0ABP7RG87</accession>
<dbReference type="EMBL" id="BAAAZD010000001">
    <property type="protein sequence ID" value="GAA3997042.1"/>
    <property type="molecule type" value="Genomic_DNA"/>
</dbReference>
<dbReference type="InterPro" id="IPR023827">
    <property type="entry name" value="Peptidase_S8_Asp-AS"/>
</dbReference>
<evidence type="ECO:0000256" key="1">
    <source>
        <dbReference type="ARBA" id="ARBA00011073"/>
    </source>
</evidence>
<keyword evidence="12" id="KW-1185">Reference proteome</keyword>
<comment type="similarity">
    <text evidence="1 6 7">Belongs to the peptidase S8 family.</text>
</comment>
<dbReference type="PROSITE" id="PS51257">
    <property type="entry name" value="PROKAR_LIPOPROTEIN"/>
    <property type="match status" value="1"/>
</dbReference>
<evidence type="ECO:0000256" key="6">
    <source>
        <dbReference type="PROSITE-ProRule" id="PRU01240"/>
    </source>
</evidence>
<keyword evidence="2 6" id="KW-0645">Protease</keyword>
<feature type="chain" id="PRO_5047442019" description="Peptidase S8/S53 domain-containing protein" evidence="9">
    <location>
        <begin position="20"/>
        <end position="771"/>
    </location>
</feature>
<evidence type="ECO:0000259" key="10">
    <source>
        <dbReference type="Pfam" id="PF00082"/>
    </source>
</evidence>
<dbReference type="Gene3D" id="3.40.50.200">
    <property type="entry name" value="Peptidase S8/S53 domain"/>
    <property type="match status" value="1"/>
</dbReference>
<dbReference type="SUPFAM" id="SSF52743">
    <property type="entry name" value="Subtilisin-like"/>
    <property type="match status" value="1"/>
</dbReference>
<evidence type="ECO:0000256" key="3">
    <source>
        <dbReference type="ARBA" id="ARBA00022729"/>
    </source>
</evidence>
<feature type="compositionally biased region" description="Low complexity" evidence="8">
    <location>
        <begin position="383"/>
        <end position="398"/>
    </location>
</feature>
<evidence type="ECO:0000256" key="2">
    <source>
        <dbReference type="ARBA" id="ARBA00022670"/>
    </source>
</evidence>
<feature type="active site" description="Charge relay system" evidence="6">
    <location>
        <position position="133"/>
    </location>
</feature>
<reference evidence="12" key="1">
    <citation type="journal article" date="2019" name="Int. J. Syst. Evol. Microbiol.">
        <title>The Global Catalogue of Microorganisms (GCM) 10K type strain sequencing project: providing services to taxonomists for standard genome sequencing and annotation.</title>
        <authorList>
            <consortium name="The Broad Institute Genomics Platform"/>
            <consortium name="The Broad Institute Genome Sequencing Center for Infectious Disease"/>
            <person name="Wu L."/>
            <person name="Ma J."/>
        </authorList>
    </citation>
    <scope>NUCLEOTIDE SEQUENCE [LARGE SCALE GENOMIC DNA]</scope>
    <source>
        <strain evidence="12">JCM 16603</strain>
    </source>
</reference>
<dbReference type="PROSITE" id="PS00138">
    <property type="entry name" value="SUBTILASE_SER"/>
    <property type="match status" value="1"/>
</dbReference>
<dbReference type="InterPro" id="IPR050131">
    <property type="entry name" value="Peptidase_S8_subtilisin-like"/>
</dbReference>
<dbReference type="PANTHER" id="PTHR43806">
    <property type="entry name" value="PEPTIDASE S8"/>
    <property type="match status" value="1"/>
</dbReference>
<organism evidence="11 12">
    <name type="scientific">Sphingomonas humi</name>
    <dbReference type="NCBI Taxonomy" id="335630"/>
    <lineage>
        <taxon>Bacteria</taxon>
        <taxon>Pseudomonadati</taxon>
        <taxon>Pseudomonadota</taxon>
        <taxon>Alphaproteobacteria</taxon>
        <taxon>Sphingomonadales</taxon>
        <taxon>Sphingomonadaceae</taxon>
        <taxon>Sphingomonas</taxon>
    </lineage>
</organism>
<feature type="region of interest" description="Disordered" evidence="8">
    <location>
        <begin position="25"/>
        <end position="59"/>
    </location>
</feature>
<dbReference type="InterPro" id="IPR034061">
    <property type="entry name" value="Peptidases_S8_Autotransporter"/>
</dbReference>
<evidence type="ECO:0000256" key="7">
    <source>
        <dbReference type="RuleBase" id="RU003355"/>
    </source>
</evidence>
<evidence type="ECO:0000313" key="11">
    <source>
        <dbReference type="EMBL" id="GAA3997042.1"/>
    </source>
</evidence>
<feature type="domain" description="Peptidase S8/S53" evidence="10">
    <location>
        <begin position="90"/>
        <end position="368"/>
    </location>
</feature>
<dbReference type="PROSITE" id="PS51892">
    <property type="entry name" value="SUBTILASE"/>
    <property type="match status" value="1"/>
</dbReference>